<sequence length="88" mass="9834">MLITNCTSPTKSRWTHFILASNVLVSPLCVRINIPDLRGKGIYFGDLHIHEAYDQLVGLPAHPFITQTCVKSTPCVATRIYSDTCCRL</sequence>
<evidence type="ECO:0000313" key="2">
    <source>
        <dbReference type="Proteomes" id="UP000694892"/>
    </source>
</evidence>
<accession>A0A974D0J5</accession>
<evidence type="ECO:0000313" key="1">
    <source>
        <dbReference type="EMBL" id="OCT83364.1"/>
    </source>
</evidence>
<dbReference type="EMBL" id="CM004473">
    <property type="protein sequence ID" value="OCT83364.1"/>
    <property type="molecule type" value="Genomic_DNA"/>
</dbReference>
<protein>
    <submittedName>
        <fullName evidence="1">Uncharacterized protein</fullName>
    </submittedName>
</protein>
<name>A0A974D0J5_XENLA</name>
<dbReference type="AlphaFoldDB" id="A0A974D0J5"/>
<dbReference type="Proteomes" id="UP000694892">
    <property type="component" value="Chromosome 4S"/>
</dbReference>
<gene>
    <name evidence="1" type="ORF">XELAEV_18025904mg</name>
</gene>
<reference evidence="2" key="1">
    <citation type="journal article" date="2016" name="Nature">
        <title>Genome evolution in the allotetraploid frog Xenopus laevis.</title>
        <authorList>
            <person name="Session A.M."/>
            <person name="Uno Y."/>
            <person name="Kwon T."/>
            <person name="Chapman J.A."/>
            <person name="Toyoda A."/>
            <person name="Takahashi S."/>
            <person name="Fukui A."/>
            <person name="Hikosaka A."/>
            <person name="Suzuki A."/>
            <person name="Kondo M."/>
            <person name="van Heeringen S.J."/>
            <person name="Quigley I."/>
            <person name="Heinz S."/>
            <person name="Ogino H."/>
            <person name="Ochi H."/>
            <person name="Hellsten U."/>
            <person name="Lyons J.B."/>
            <person name="Simakov O."/>
            <person name="Putnam N."/>
            <person name="Stites J."/>
            <person name="Kuroki Y."/>
            <person name="Tanaka T."/>
            <person name="Michiue T."/>
            <person name="Watanabe M."/>
            <person name="Bogdanovic O."/>
            <person name="Lister R."/>
            <person name="Georgiou G."/>
            <person name="Paranjpe S.S."/>
            <person name="van Kruijsbergen I."/>
            <person name="Shu S."/>
            <person name="Carlson J."/>
            <person name="Kinoshita T."/>
            <person name="Ohta Y."/>
            <person name="Mawaribuchi S."/>
            <person name="Jenkins J."/>
            <person name="Grimwood J."/>
            <person name="Schmutz J."/>
            <person name="Mitros T."/>
            <person name="Mozaffari S.V."/>
            <person name="Suzuki Y."/>
            <person name="Haramoto Y."/>
            <person name="Yamamoto T.S."/>
            <person name="Takagi C."/>
            <person name="Heald R."/>
            <person name="Miller K."/>
            <person name="Haudenschild C."/>
            <person name="Kitzman J."/>
            <person name="Nakayama T."/>
            <person name="Izutsu Y."/>
            <person name="Robert J."/>
            <person name="Fortriede J."/>
            <person name="Burns K."/>
            <person name="Lotay V."/>
            <person name="Karimi K."/>
            <person name="Yasuoka Y."/>
            <person name="Dichmann D.S."/>
            <person name="Flajnik M.F."/>
            <person name="Houston D.W."/>
            <person name="Shendure J."/>
            <person name="DuPasquier L."/>
            <person name="Vize P.D."/>
            <person name="Zorn A.M."/>
            <person name="Ito M."/>
            <person name="Marcotte E.M."/>
            <person name="Wallingford J.B."/>
            <person name="Ito Y."/>
            <person name="Asashima M."/>
            <person name="Ueno N."/>
            <person name="Matsuda Y."/>
            <person name="Veenstra G.J."/>
            <person name="Fujiyama A."/>
            <person name="Harland R.M."/>
            <person name="Taira M."/>
            <person name="Rokhsar D.S."/>
        </authorList>
    </citation>
    <scope>NUCLEOTIDE SEQUENCE [LARGE SCALE GENOMIC DNA]</scope>
    <source>
        <strain evidence="2">J</strain>
    </source>
</reference>
<proteinExistence type="predicted"/>
<organism evidence="1 2">
    <name type="scientific">Xenopus laevis</name>
    <name type="common">African clawed frog</name>
    <dbReference type="NCBI Taxonomy" id="8355"/>
    <lineage>
        <taxon>Eukaryota</taxon>
        <taxon>Metazoa</taxon>
        <taxon>Chordata</taxon>
        <taxon>Craniata</taxon>
        <taxon>Vertebrata</taxon>
        <taxon>Euteleostomi</taxon>
        <taxon>Amphibia</taxon>
        <taxon>Batrachia</taxon>
        <taxon>Anura</taxon>
        <taxon>Pipoidea</taxon>
        <taxon>Pipidae</taxon>
        <taxon>Xenopodinae</taxon>
        <taxon>Xenopus</taxon>
        <taxon>Xenopus</taxon>
    </lineage>
</organism>